<accession>A0ABD7LBH8</accession>
<dbReference type="AlphaFoldDB" id="A0ABD7LBH8"/>
<reference evidence="2 3" key="1">
    <citation type="submission" date="2016-04" db="EMBL/GenBank/DDBJ databases">
        <authorList>
            <person name="Peeters C."/>
        </authorList>
    </citation>
    <scope>NUCLEOTIDE SEQUENCE [LARGE SCALE GENOMIC DNA]</scope>
    <source>
        <strain evidence="2">LMG 29311</strain>
    </source>
</reference>
<evidence type="ECO:0000256" key="1">
    <source>
        <dbReference type="SAM" id="MobiDB-lite"/>
    </source>
</evidence>
<feature type="compositionally biased region" description="Low complexity" evidence="1">
    <location>
        <begin position="216"/>
        <end position="229"/>
    </location>
</feature>
<gene>
    <name evidence="2" type="ORF">UA18_05080</name>
</gene>
<proteinExistence type="predicted"/>
<comment type="caution">
    <text evidence="2">The sequence shown here is derived from an EMBL/GenBank/DDBJ whole genome shotgun (WGS) entry which is preliminary data.</text>
</comment>
<sequence>MAVPAGRPRRPTGTRRPRASHVHVQNEPVGPDGTKGRALRRRDRRRDEGAGRSAIHVCDTVRGDAICFHSVVPVSDASDLLKRPPSTVRRRSRLRLVSTRKERTMRGRTRPCGVGSGMPRTPHGQVARERFETETCEAPVRCAPGGPREPRRRATALHARAIDVASMHCARLPYDRPTRRTVADLLLAMAPRGPAHFDQPPQRTMHRHAANGCPSTQRRAAPAQRRATR</sequence>
<protein>
    <submittedName>
        <fullName evidence="2">Uncharacterized protein</fullName>
    </submittedName>
</protein>
<name>A0ABD7LBH8_9BURK</name>
<feature type="region of interest" description="Disordered" evidence="1">
    <location>
        <begin position="1"/>
        <end position="51"/>
    </location>
</feature>
<feature type="region of interest" description="Disordered" evidence="1">
    <location>
        <begin position="196"/>
        <end position="229"/>
    </location>
</feature>
<evidence type="ECO:0000313" key="2">
    <source>
        <dbReference type="EMBL" id="SAK01312.1"/>
    </source>
</evidence>
<evidence type="ECO:0000313" key="3">
    <source>
        <dbReference type="Proteomes" id="UP000196218"/>
    </source>
</evidence>
<dbReference type="Proteomes" id="UP000196218">
    <property type="component" value="Unassembled WGS sequence"/>
</dbReference>
<organism evidence="2 3">
    <name type="scientific">Burkholderia multivorans</name>
    <dbReference type="NCBI Taxonomy" id="87883"/>
    <lineage>
        <taxon>Bacteria</taxon>
        <taxon>Pseudomonadati</taxon>
        <taxon>Pseudomonadota</taxon>
        <taxon>Betaproteobacteria</taxon>
        <taxon>Burkholderiales</taxon>
        <taxon>Burkholderiaceae</taxon>
        <taxon>Burkholderia</taxon>
        <taxon>Burkholderia cepacia complex</taxon>
    </lineage>
</organism>
<feature type="compositionally biased region" description="Basic residues" evidence="1">
    <location>
        <begin position="7"/>
        <end position="21"/>
    </location>
</feature>
<feature type="region of interest" description="Disordered" evidence="1">
    <location>
        <begin position="102"/>
        <end position="124"/>
    </location>
</feature>
<dbReference type="EMBL" id="FKJW01000005">
    <property type="protein sequence ID" value="SAK01312.1"/>
    <property type="molecule type" value="Genomic_DNA"/>
</dbReference>